<evidence type="ECO:0000313" key="4">
    <source>
        <dbReference type="Proteomes" id="UP000287388"/>
    </source>
</evidence>
<keyword evidence="1" id="KW-1133">Transmembrane helix</keyword>
<dbReference type="EMBL" id="CP035093">
    <property type="protein sequence ID" value="QAT14614.1"/>
    <property type="molecule type" value="Genomic_DNA"/>
</dbReference>
<dbReference type="InterPro" id="IPR022109">
    <property type="entry name" value="DUF3649"/>
</dbReference>
<name>A0A410NXH0_BREDI</name>
<feature type="transmembrane region" description="Helical" evidence="1">
    <location>
        <begin position="73"/>
        <end position="94"/>
    </location>
</feature>
<gene>
    <name evidence="2" type="ORF">EQG53_09725</name>
    <name evidence="3" type="ORF">I6H83_12705</name>
</gene>
<organism evidence="2 4">
    <name type="scientific">Brevundimonas diminuta</name>
    <name type="common">Pseudomonas diminuta</name>
    <dbReference type="NCBI Taxonomy" id="293"/>
    <lineage>
        <taxon>Bacteria</taxon>
        <taxon>Pseudomonadati</taxon>
        <taxon>Pseudomonadota</taxon>
        <taxon>Alphaproteobacteria</taxon>
        <taxon>Caulobacterales</taxon>
        <taxon>Caulobacteraceae</taxon>
        <taxon>Brevundimonas</taxon>
    </lineage>
</organism>
<dbReference type="RefSeq" id="WP_128719841.1">
    <property type="nucleotide sequence ID" value="NZ_BJNC01000005.1"/>
</dbReference>
<reference evidence="2 4" key="1">
    <citation type="submission" date="2019-01" db="EMBL/GenBank/DDBJ databases">
        <title>Brevundimonas diminuta Genome sequencing and assembly.</title>
        <authorList>
            <person name="Chen H."/>
        </authorList>
    </citation>
    <scope>NUCLEOTIDE SEQUENCE [LARGE SCALE GENOMIC DNA]</scope>
    <source>
        <strain evidence="2">ATCC</strain>
        <strain evidence="4">ATCC(B) 19146</strain>
    </source>
</reference>
<dbReference type="EMBL" id="CP066026">
    <property type="protein sequence ID" value="QQB88005.1"/>
    <property type="molecule type" value="Genomic_DNA"/>
</dbReference>
<keyword evidence="1" id="KW-0472">Membrane</keyword>
<evidence type="ECO:0000313" key="3">
    <source>
        <dbReference type="EMBL" id="QQB88005.1"/>
    </source>
</evidence>
<reference evidence="3 5" key="2">
    <citation type="submission" date="2020-12" db="EMBL/GenBank/DDBJ databases">
        <title>FDA dAtabase for Regulatory Grade micrObial Sequences (FDA-ARGOS): Supporting development and validation of Infectious Disease Dx tests.</title>
        <authorList>
            <person name="Kerrigan L."/>
            <person name="Long C."/>
            <person name="Tallon L."/>
            <person name="Sadzewicz L."/>
            <person name="Zhao X."/>
            <person name="Boylan J."/>
            <person name="Ott S."/>
            <person name="Bowen H."/>
            <person name="Vavikolanu K."/>
            <person name="Mehta A."/>
            <person name="Aluvathingal J."/>
            <person name="Nadendla S."/>
            <person name="Yan Y."/>
            <person name="Sichtig H."/>
        </authorList>
    </citation>
    <scope>NUCLEOTIDE SEQUENCE [LARGE SCALE GENOMIC DNA]</scope>
    <source>
        <strain evidence="3 5">FDAARGOS_1026</strain>
    </source>
</reference>
<sequence>MTARRLSLAARILAVTLGAYGAASLLTAALSLVLVWIGLSRPEAVMATTLASFAIYAGLAIAVFHARSTVRAWIGLLLVAAPSSLFILMSGVPVTA</sequence>
<protein>
    <submittedName>
        <fullName evidence="2">DUF3649 domain-containing protein</fullName>
    </submittedName>
</protein>
<evidence type="ECO:0000313" key="2">
    <source>
        <dbReference type="EMBL" id="QAT14614.1"/>
    </source>
</evidence>
<evidence type="ECO:0000256" key="1">
    <source>
        <dbReference type="SAM" id="Phobius"/>
    </source>
</evidence>
<keyword evidence="5" id="KW-1185">Reference proteome</keyword>
<feature type="transmembrane region" description="Helical" evidence="1">
    <location>
        <begin position="45"/>
        <end position="66"/>
    </location>
</feature>
<proteinExistence type="predicted"/>
<dbReference type="Pfam" id="PF12365">
    <property type="entry name" value="DUF3649"/>
    <property type="match status" value="1"/>
</dbReference>
<dbReference type="AlphaFoldDB" id="A0A410NXH0"/>
<dbReference type="Proteomes" id="UP000287388">
    <property type="component" value="Chromosome"/>
</dbReference>
<dbReference type="Proteomes" id="UP000596117">
    <property type="component" value="Chromosome"/>
</dbReference>
<keyword evidence="1" id="KW-0812">Transmembrane</keyword>
<evidence type="ECO:0000313" key="5">
    <source>
        <dbReference type="Proteomes" id="UP000596117"/>
    </source>
</evidence>
<accession>A0A410NXH0</accession>
<feature type="transmembrane region" description="Helical" evidence="1">
    <location>
        <begin position="12"/>
        <end position="39"/>
    </location>
</feature>
<dbReference type="KEGG" id="bdm:EQG53_09725"/>